<organism evidence="4 5">
    <name type="scientific">Lactococcus formosensis</name>
    <dbReference type="NCBI Taxonomy" id="1281486"/>
    <lineage>
        <taxon>Bacteria</taxon>
        <taxon>Bacillati</taxon>
        <taxon>Bacillota</taxon>
        <taxon>Bacilli</taxon>
        <taxon>Lactobacillales</taxon>
        <taxon>Streptococcaceae</taxon>
        <taxon>Lactococcus</taxon>
    </lineage>
</organism>
<protein>
    <submittedName>
        <fullName evidence="4">Uncharacterized protein</fullName>
    </submittedName>
</protein>
<keyword evidence="1" id="KW-0732">Signal</keyword>
<feature type="compositionally biased region" description="Basic and acidic residues" evidence="2">
    <location>
        <begin position="57"/>
        <end position="72"/>
    </location>
</feature>
<proteinExistence type="predicted"/>
<dbReference type="Gene3D" id="3.30.1450.10">
    <property type="match status" value="1"/>
</dbReference>
<dbReference type="Proteomes" id="UP001153203">
    <property type="component" value="Unassembled WGS sequence"/>
</dbReference>
<keyword evidence="3" id="KW-1133">Transmembrane helix</keyword>
<dbReference type="RefSeq" id="WP_279364524.1">
    <property type="nucleotide sequence ID" value="NZ_JAMWGC010000003.1"/>
</dbReference>
<dbReference type="AlphaFoldDB" id="A0A9X4P972"/>
<feature type="region of interest" description="Disordered" evidence="2">
    <location>
        <begin position="37"/>
        <end position="75"/>
    </location>
</feature>
<reference evidence="4" key="1">
    <citation type="submission" date="2022-06" db="EMBL/GenBank/DDBJ databases">
        <title>Lactococcus from bovine mastitis in China.</title>
        <authorList>
            <person name="Lin Y."/>
            <person name="Han B."/>
        </authorList>
    </citation>
    <scope>NUCLEOTIDE SEQUENCE</scope>
    <source>
        <strain evidence="4">Hebei-B-39</strain>
    </source>
</reference>
<name>A0A9X4P972_9LACT</name>
<accession>A0A9X4P972</accession>
<comment type="caution">
    <text evidence="4">The sequence shown here is derived from an EMBL/GenBank/DDBJ whole genome shotgun (WGS) entry which is preliminary data.</text>
</comment>
<evidence type="ECO:0000313" key="4">
    <source>
        <dbReference type="EMBL" id="MDG6193807.1"/>
    </source>
</evidence>
<evidence type="ECO:0000313" key="5">
    <source>
        <dbReference type="Proteomes" id="UP001153203"/>
    </source>
</evidence>
<evidence type="ECO:0000256" key="2">
    <source>
        <dbReference type="SAM" id="MobiDB-lite"/>
    </source>
</evidence>
<evidence type="ECO:0000256" key="1">
    <source>
        <dbReference type="ARBA" id="ARBA00022729"/>
    </source>
</evidence>
<gene>
    <name evidence="4" type="ORF">NF708_07315</name>
</gene>
<dbReference type="EMBL" id="JAMWGI010000004">
    <property type="protein sequence ID" value="MDG6193807.1"/>
    <property type="molecule type" value="Genomic_DNA"/>
</dbReference>
<keyword evidence="3" id="KW-0812">Transmembrane</keyword>
<keyword evidence="3" id="KW-0472">Membrane</keyword>
<dbReference type="InterPro" id="IPR037873">
    <property type="entry name" value="BamE-like"/>
</dbReference>
<sequence>MKNSSETPKTKKPIYKRIWFWILVVIVVFAIGGALGGGSDDKKDSSTSKSTETTQTSKEEKSTEQSSSEKPKNGWTQEIYDSIVVAKMDFDANGNMSYSGGTPFTDIESKVGKPDNTSESSVGDQTTVTVTWSSVSWTKGTMESITIQYDKTSGQITSKNKFNA</sequence>
<feature type="compositionally biased region" description="Low complexity" evidence="2">
    <location>
        <begin position="47"/>
        <end position="56"/>
    </location>
</feature>
<feature type="transmembrane region" description="Helical" evidence="3">
    <location>
        <begin position="18"/>
        <end position="38"/>
    </location>
</feature>
<evidence type="ECO:0000256" key="3">
    <source>
        <dbReference type="SAM" id="Phobius"/>
    </source>
</evidence>